<evidence type="ECO:0000313" key="3">
    <source>
        <dbReference type="EMBL" id="WUI80475.1"/>
    </source>
</evidence>
<name>A0ABZ1P9W8_9ACTN</name>
<organism evidence="3 4">
    <name type="scientific">Micromonospora zamorensis</name>
    <dbReference type="NCBI Taxonomy" id="709883"/>
    <lineage>
        <taxon>Bacteria</taxon>
        <taxon>Bacillati</taxon>
        <taxon>Actinomycetota</taxon>
        <taxon>Actinomycetes</taxon>
        <taxon>Micromonosporales</taxon>
        <taxon>Micromonosporaceae</taxon>
        <taxon>Micromonospora</taxon>
    </lineage>
</organism>
<feature type="domain" description="DUF7737" evidence="2">
    <location>
        <begin position="782"/>
        <end position="885"/>
    </location>
</feature>
<protein>
    <submittedName>
        <fullName evidence="3">DUF4132 domain-containing protein</fullName>
    </submittedName>
</protein>
<keyword evidence="4" id="KW-1185">Reference proteome</keyword>
<gene>
    <name evidence="3" type="ORF">OG375_21300</name>
</gene>
<dbReference type="InterPro" id="IPR025406">
    <property type="entry name" value="DUF4132"/>
</dbReference>
<evidence type="ECO:0000313" key="4">
    <source>
        <dbReference type="Proteomes" id="UP001346877"/>
    </source>
</evidence>
<dbReference type="Pfam" id="PF13569">
    <property type="entry name" value="DUF4132"/>
    <property type="match status" value="1"/>
</dbReference>
<sequence>MDTFDPELALRDVVDTVRGWCERSENTLNAHGRRDFVDQVAMVCGWAPASTSPTLLAALNDPNGPYDLASPQIELLPEATRQAELLSSAIAALDGAEEDHERRVAAAMTVIGSLPRHHNITSESSWGAVCREVWERVEQILAAQPVQVRQRVFDALVVPGQDRDGLTTFIRVLLSGGGLNGAVWLDRLGGQAWLGFGRWSTSLVSFTRESLQAEHLAGRSHPAALATWRRTRIERAYSLMGEDDLAMWPLVNVGEQWADRAVVDIEAMPEGRRSGWQALLAHCLLGADKARPTAAWQKSARVLLDAVGVDEFTERLDDWLPLVGLLRSLPLRMTTCCPGHVDDFPPRLADRHNVGVLWGLLWARAMCPPSEETLRSLGHIAERAARKVPGHGPSSPKLANVAVAVLVDTDHPAALAQLARLASRLTYKSTLRIVEKGLTKHAEALGIGREDVEEMALPGFGLPLADKLGDSSYEVEVRGVDAAVVWRNPDGKVVKAPPAQVRKDHGEELKELKATVADIGATLIGTRDRLEGLLRRDRAWTVEQWRERFLDHPLARTLARRLIWTVDGVACCWGSDALRTVDDTVFEPAGDATVRLWHPVDDPTTVLAWRDFLARHTITQPFKQAHREQYLLTDAERATGTYSNRFAAHIVRQHRLIALLSRRGWSHVRHRNDGASYQDPWLALPDWELRAVLHIAGIEDQGDDLMFDTMGTDQLVFLRGERTPVPLEEVPAVVLSEVMRDVDLFVAAAGVGNDPNWYDGGPQGRHRDYWSQNSFGDLSPPAQTRREVLAELVPRLAIADRCTFTDRFLEVRGDLHTYRIHCGSGNILIAPEDRYLCIIPDSAKAKQPEMFLPFEGDSRLGEIISKALLLAADKKIKDPVILRQLAR</sequence>
<dbReference type="InterPro" id="IPR056639">
    <property type="entry name" value="DUF7737"/>
</dbReference>
<dbReference type="Pfam" id="PF24879">
    <property type="entry name" value="DUF7737"/>
    <property type="match status" value="1"/>
</dbReference>
<dbReference type="Proteomes" id="UP001346877">
    <property type="component" value="Chromosome"/>
</dbReference>
<evidence type="ECO:0000259" key="1">
    <source>
        <dbReference type="Pfam" id="PF13569"/>
    </source>
</evidence>
<feature type="domain" description="DUF4132" evidence="1">
    <location>
        <begin position="491"/>
        <end position="665"/>
    </location>
</feature>
<dbReference type="RefSeq" id="WP_328366494.1">
    <property type="nucleotide sequence ID" value="NZ_CP107936.1"/>
</dbReference>
<accession>A0ABZ1P9W8</accession>
<proteinExistence type="predicted"/>
<dbReference type="EMBL" id="CP107941">
    <property type="protein sequence ID" value="WUI80475.1"/>
    <property type="molecule type" value="Genomic_DNA"/>
</dbReference>
<evidence type="ECO:0000259" key="2">
    <source>
        <dbReference type="Pfam" id="PF24879"/>
    </source>
</evidence>
<reference evidence="3 4" key="1">
    <citation type="submission" date="2022-10" db="EMBL/GenBank/DDBJ databases">
        <title>The complete genomes of actinobacterial strains from the NBC collection.</title>
        <authorList>
            <person name="Joergensen T.S."/>
            <person name="Alvarez Arevalo M."/>
            <person name="Sterndorff E.B."/>
            <person name="Faurdal D."/>
            <person name="Vuksanovic O."/>
            <person name="Mourched A.-S."/>
            <person name="Charusanti P."/>
            <person name="Shaw S."/>
            <person name="Blin K."/>
            <person name="Weber T."/>
        </authorList>
    </citation>
    <scope>NUCLEOTIDE SEQUENCE [LARGE SCALE GENOMIC DNA]</scope>
    <source>
        <strain evidence="3 4">NBC_00396</strain>
    </source>
</reference>